<feature type="non-terminal residue" evidence="1">
    <location>
        <position position="136"/>
    </location>
</feature>
<proteinExistence type="predicted"/>
<gene>
    <name evidence="1" type="ORF">QAD02_006340</name>
</gene>
<comment type="caution">
    <text evidence="1">The sequence shown here is derived from an EMBL/GenBank/DDBJ whole genome shotgun (WGS) entry which is preliminary data.</text>
</comment>
<organism evidence="1 2">
    <name type="scientific">Eretmocerus hayati</name>
    <dbReference type="NCBI Taxonomy" id="131215"/>
    <lineage>
        <taxon>Eukaryota</taxon>
        <taxon>Metazoa</taxon>
        <taxon>Ecdysozoa</taxon>
        <taxon>Arthropoda</taxon>
        <taxon>Hexapoda</taxon>
        <taxon>Insecta</taxon>
        <taxon>Pterygota</taxon>
        <taxon>Neoptera</taxon>
        <taxon>Endopterygota</taxon>
        <taxon>Hymenoptera</taxon>
        <taxon>Apocrita</taxon>
        <taxon>Proctotrupomorpha</taxon>
        <taxon>Chalcidoidea</taxon>
        <taxon>Aphelinidae</taxon>
        <taxon>Aphelininae</taxon>
        <taxon>Eretmocerus</taxon>
    </lineage>
</organism>
<keyword evidence="2" id="KW-1185">Reference proteome</keyword>
<evidence type="ECO:0000313" key="1">
    <source>
        <dbReference type="EMBL" id="KAJ8664678.1"/>
    </source>
</evidence>
<feature type="non-terminal residue" evidence="1">
    <location>
        <position position="1"/>
    </location>
</feature>
<dbReference type="Proteomes" id="UP001239111">
    <property type="component" value="Chromosome 4"/>
</dbReference>
<evidence type="ECO:0000313" key="2">
    <source>
        <dbReference type="Proteomes" id="UP001239111"/>
    </source>
</evidence>
<name>A0ACC2N125_9HYME</name>
<sequence length="136" mass="15521">GNFSSFCISPRLELWDSRKKERPSMMRVLLISIVFFAPILAAPRADQDHLEKIKDNEGKLTKQLSDLLEILGEDGFSKYEKADYTGAVESGSRHNGKTVNEIIKRLVTMFYENMKPLFAFNPGMLMESCLKELKES</sequence>
<reference evidence="1" key="1">
    <citation type="submission" date="2023-04" db="EMBL/GenBank/DDBJ databases">
        <title>A chromosome-level genome assembly of the parasitoid wasp Eretmocerus hayati.</title>
        <authorList>
            <person name="Zhong Y."/>
            <person name="Liu S."/>
            <person name="Liu Y."/>
        </authorList>
    </citation>
    <scope>NUCLEOTIDE SEQUENCE</scope>
    <source>
        <strain evidence="1">ZJU_SS_LIU_2023</strain>
    </source>
</reference>
<accession>A0ACC2N125</accession>
<dbReference type="EMBL" id="CM056744">
    <property type="protein sequence ID" value="KAJ8664678.1"/>
    <property type="molecule type" value="Genomic_DNA"/>
</dbReference>
<protein>
    <submittedName>
        <fullName evidence="1">Uncharacterized protein</fullName>
    </submittedName>
</protein>